<dbReference type="Gene3D" id="3.10.350.10">
    <property type="entry name" value="LysM domain"/>
    <property type="match status" value="3"/>
</dbReference>
<feature type="domain" description="LysM" evidence="2">
    <location>
        <begin position="157"/>
        <end position="203"/>
    </location>
</feature>
<protein>
    <recommendedName>
        <fullName evidence="2">LysM domain-containing protein</fullName>
    </recommendedName>
</protein>
<evidence type="ECO:0000313" key="4">
    <source>
        <dbReference type="Proteomes" id="UP000663881"/>
    </source>
</evidence>
<name>A0A818FTS8_9BILA</name>
<dbReference type="PANTHER" id="PTHR34700">
    <property type="entry name" value="POTASSIUM BINDING PROTEIN KBP"/>
    <property type="match status" value="1"/>
</dbReference>
<dbReference type="InterPro" id="IPR018392">
    <property type="entry name" value="LysM"/>
</dbReference>
<dbReference type="SMART" id="SM00257">
    <property type="entry name" value="LysM"/>
    <property type="match status" value="3"/>
</dbReference>
<feature type="domain" description="LysM" evidence="2">
    <location>
        <begin position="80"/>
        <end position="126"/>
    </location>
</feature>
<dbReference type="InterPro" id="IPR023346">
    <property type="entry name" value="Lysozyme-like_dom_sf"/>
</dbReference>
<proteinExistence type="predicted"/>
<organism evidence="3 4">
    <name type="scientific">Adineta steineri</name>
    <dbReference type="NCBI Taxonomy" id="433720"/>
    <lineage>
        <taxon>Eukaryota</taxon>
        <taxon>Metazoa</taxon>
        <taxon>Spiralia</taxon>
        <taxon>Gnathifera</taxon>
        <taxon>Rotifera</taxon>
        <taxon>Eurotatoria</taxon>
        <taxon>Bdelloidea</taxon>
        <taxon>Adinetida</taxon>
        <taxon>Adinetidae</taxon>
        <taxon>Adineta</taxon>
    </lineage>
</organism>
<dbReference type="AlphaFoldDB" id="A0A818FTS8"/>
<dbReference type="SUPFAM" id="SSF54106">
    <property type="entry name" value="LysM domain"/>
    <property type="match status" value="3"/>
</dbReference>
<evidence type="ECO:0000259" key="2">
    <source>
        <dbReference type="PROSITE" id="PS51782"/>
    </source>
</evidence>
<gene>
    <name evidence="3" type="ORF">OKA104_LOCUS297</name>
</gene>
<dbReference type="SUPFAM" id="SSF53955">
    <property type="entry name" value="Lysozyme-like"/>
    <property type="match status" value="1"/>
</dbReference>
<dbReference type="InterPro" id="IPR052196">
    <property type="entry name" value="Bact_Kbp"/>
</dbReference>
<accession>A0A818FTS8</accession>
<comment type="caution">
    <text evidence="3">The sequence shown here is derived from an EMBL/GenBank/DDBJ whole genome shotgun (WGS) entry which is preliminary data.</text>
</comment>
<evidence type="ECO:0000313" key="3">
    <source>
        <dbReference type="EMBL" id="CAF3480779.1"/>
    </source>
</evidence>
<dbReference type="PROSITE" id="PS51782">
    <property type="entry name" value="LYSM"/>
    <property type="match status" value="3"/>
</dbReference>
<sequence>MSKYIVQRGDTLWDIAKQQLGDGNRFEEIKRASGSSSNDICAGDKLIIPSRNSNGATNHGATNHRTNNPDNASASSVGVSKYIVQKDDTLWRIAEQKLGDGNRFEEIKSANGLSSNDICPGQQLIIPDNGTATANHGATSYRANSPDNASVSDVGMSKYTVQKDDTLWKIAEQQLGDGNRFEEIKRANGLSSNDICAGQKLNIPSRNGNGATNHGATNFSISVCSKEDKFVKAVTSNGYREPSGKYDNFIKSCNFANIATESEAAMYLATLLHESAGLSVTEEIYNPTSINAYGKYIGRGYIQLSSEANYQAAWNELREYYIQHPEEVNHIKDLEEVNFVKHPENVSRDPHAWNVSAWYWKNQVQQHVNAGFRATVTKGIRPLEPHMDSRVAIYEKVCLAFGVSQHL</sequence>
<dbReference type="InterPro" id="IPR036779">
    <property type="entry name" value="LysM_dom_sf"/>
</dbReference>
<feature type="compositionally biased region" description="Polar residues" evidence="1">
    <location>
        <begin position="50"/>
        <end position="75"/>
    </location>
</feature>
<evidence type="ECO:0000256" key="1">
    <source>
        <dbReference type="SAM" id="MobiDB-lite"/>
    </source>
</evidence>
<dbReference type="CDD" id="cd00118">
    <property type="entry name" value="LysM"/>
    <property type="match status" value="3"/>
</dbReference>
<dbReference type="Pfam" id="PF01476">
    <property type="entry name" value="LysM"/>
    <property type="match status" value="3"/>
</dbReference>
<reference evidence="3" key="1">
    <citation type="submission" date="2021-02" db="EMBL/GenBank/DDBJ databases">
        <authorList>
            <person name="Nowell W R."/>
        </authorList>
    </citation>
    <scope>NUCLEOTIDE SEQUENCE</scope>
</reference>
<dbReference type="PANTHER" id="PTHR34700:SF4">
    <property type="entry name" value="PHAGE-LIKE ELEMENT PBSX PROTEIN XKDP"/>
    <property type="match status" value="1"/>
</dbReference>
<dbReference type="EMBL" id="CAJOAY010000006">
    <property type="protein sequence ID" value="CAF3480779.1"/>
    <property type="molecule type" value="Genomic_DNA"/>
</dbReference>
<dbReference type="Gene3D" id="1.10.530.10">
    <property type="match status" value="1"/>
</dbReference>
<feature type="domain" description="LysM" evidence="2">
    <location>
        <begin position="2"/>
        <end position="48"/>
    </location>
</feature>
<feature type="region of interest" description="Disordered" evidence="1">
    <location>
        <begin position="49"/>
        <end position="75"/>
    </location>
</feature>
<dbReference type="Proteomes" id="UP000663881">
    <property type="component" value="Unassembled WGS sequence"/>
</dbReference>